<proteinExistence type="inferred from homology"/>
<dbReference type="PANTHER" id="PTHR46270">
    <property type="entry name" value="ARMADILLO-TYPE FOLD-RELATED"/>
    <property type="match status" value="1"/>
</dbReference>
<gene>
    <name evidence="8" type="ORF">VCS650_LOCUS11428</name>
</gene>
<dbReference type="AlphaFoldDB" id="A0A814CCX1"/>
<evidence type="ECO:0000256" key="6">
    <source>
        <dbReference type="RuleBase" id="RU361228"/>
    </source>
</evidence>
<dbReference type="SUPFAM" id="SSF56399">
    <property type="entry name" value="ADP-ribosylation"/>
    <property type="match status" value="1"/>
</dbReference>
<evidence type="ECO:0000313" key="9">
    <source>
        <dbReference type="Proteomes" id="UP000663891"/>
    </source>
</evidence>
<dbReference type="Gene3D" id="3.90.176.10">
    <property type="entry name" value="Toxin ADP-ribosyltransferase, Chain A, domain 1"/>
    <property type="match status" value="1"/>
</dbReference>
<keyword evidence="4" id="KW-0548">Nucleotidyltransferase</keyword>
<organism evidence="8 9">
    <name type="scientific">Adineta steineri</name>
    <dbReference type="NCBI Taxonomy" id="433720"/>
    <lineage>
        <taxon>Eukaryota</taxon>
        <taxon>Metazoa</taxon>
        <taxon>Spiralia</taxon>
        <taxon>Gnathifera</taxon>
        <taxon>Rotifera</taxon>
        <taxon>Eurotatoria</taxon>
        <taxon>Bdelloidea</taxon>
        <taxon>Adinetida</taxon>
        <taxon>Adinetidae</taxon>
        <taxon>Adineta</taxon>
    </lineage>
</organism>
<dbReference type="Proteomes" id="UP000663891">
    <property type="component" value="Unassembled WGS sequence"/>
</dbReference>
<evidence type="ECO:0000256" key="3">
    <source>
        <dbReference type="ARBA" id="ARBA00022679"/>
    </source>
</evidence>
<dbReference type="GO" id="GO:0016779">
    <property type="term" value="F:nucleotidyltransferase activity"/>
    <property type="evidence" value="ECO:0007669"/>
    <property type="project" value="UniProtKB-KW"/>
</dbReference>
<sequence>MATNIVCVNTRPKHIMISYAWTGTQDLVYEVAEQLQNENIPIWMDIRNGLGGNVNDGMAQAVENSAAICFFMTPEYQKSKSCRKELEYADKLEIPLIPCRCRADFKPSGWLGLISAGLMWYDFRDLSDAPVNATINKLINYIQTNIFQMTPTVFPDVDGRTLPVIFRNRHQYRAVTPDNEEFPLCNEQTKLCHVDSDNELNGHRFTSLYDLDSTKKMSMPLEGYEKEALVTLEQAVQSIVHLFNDDIHRYVYIAKQNTCKANDILTPDESAAIHLYSMQWTPVIDSLYIHLNRALRAVNRQALTPWFSYLKLFLTALYKLPSCHMTIWRGVKGDLSAQYNKDEDIVWWGVSSCAVSVSVIEQFIGKTGTRTIFSIEAINAKFIREHAYFKEEDEIVLTPGTYLKVIDKMQPAKDLTIIHLREVMPPFPLVASPFDDNNQEEQILINSTNSTESTVTSLAKKIYESILFK</sequence>
<keyword evidence="6" id="KW-0521">NADP</keyword>
<dbReference type="GO" id="GO:0106274">
    <property type="term" value="F:NAD+-protein-arginine ADP-ribosyltransferase activity"/>
    <property type="evidence" value="ECO:0007669"/>
    <property type="project" value="UniProtKB-EC"/>
</dbReference>
<dbReference type="GO" id="GO:0007165">
    <property type="term" value="P:signal transduction"/>
    <property type="evidence" value="ECO:0007669"/>
    <property type="project" value="InterPro"/>
</dbReference>
<dbReference type="Pfam" id="PF01129">
    <property type="entry name" value="ART"/>
    <property type="match status" value="1"/>
</dbReference>
<dbReference type="OrthoDB" id="9978456at2759"/>
<evidence type="ECO:0000256" key="4">
    <source>
        <dbReference type="ARBA" id="ARBA00022695"/>
    </source>
</evidence>
<evidence type="ECO:0000259" key="7">
    <source>
        <dbReference type="Pfam" id="PF13676"/>
    </source>
</evidence>
<evidence type="ECO:0000313" key="8">
    <source>
        <dbReference type="EMBL" id="CAF0939804.1"/>
    </source>
</evidence>
<keyword evidence="3 6" id="KW-0808">Transferase</keyword>
<dbReference type="InterPro" id="IPR000157">
    <property type="entry name" value="TIR_dom"/>
</dbReference>
<comment type="caution">
    <text evidence="8">The sequence shown here is derived from an EMBL/GenBank/DDBJ whole genome shotgun (WGS) entry which is preliminary data.</text>
</comment>
<dbReference type="Pfam" id="PF13676">
    <property type="entry name" value="TIR_2"/>
    <property type="match status" value="1"/>
</dbReference>
<dbReference type="Gene3D" id="3.40.50.10140">
    <property type="entry name" value="Toll/interleukin-1 receptor homology (TIR) domain"/>
    <property type="match status" value="1"/>
</dbReference>
<evidence type="ECO:0000256" key="5">
    <source>
        <dbReference type="ARBA" id="ARBA00047597"/>
    </source>
</evidence>
<dbReference type="InterPro" id="IPR035897">
    <property type="entry name" value="Toll_tir_struct_dom_sf"/>
</dbReference>
<protein>
    <recommendedName>
        <fullName evidence="6">NAD(P)(+)--arginine ADP-ribosyltransferase</fullName>
        <ecNumber evidence="6">2.4.2.31</ecNumber>
    </recommendedName>
    <alternativeName>
        <fullName evidence="6">Mono(ADP-ribosyl)transferase</fullName>
    </alternativeName>
</protein>
<comment type="catalytic activity">
    <reaction evidence="5 6">
        <text>L-arginyl-[protein] + NAD(+) = N(omega)-(ADP-D-ribosyl)-L-arginyl-[protein] + nicotinamide + H(+)</text>
        <dbReference type="Rhea" id="RHEA:19149"/>
        <dbReference type="Rhea" id="RHEA-COMP:10532"/>
        <dbReference type="Rhea" id="RHEA-COMP:15087"/>
        <dbReference type="ChEBI" id="CHEBI:15378"/>
        <dbReference type="ChEBI" id="CHEBI:17154"/>
        <dbReference type="ChEBI" id="CHEBI:29965"/>
        <dbReference type="ChEBI" id="CHEBI:57540"/>
        <dbReference type="ChEBI" id="CHEBI:142554"/>
        <dbReference type="EC" id="2.4.2.31"/>
    </reaction>
</comment>
<dbReference type="EC" id="2.4.2.31" evidence="6"/>
<evidence type="ECO:0000256" key="2">
    <source>
        <dbReference type="ARBA" id="ARBA00022676"/>
    </source>
</evidence>
<name>A0A814CCX1_9BILA</name>
<keyword evidence="2 6" id="KW-0328">Glycosyltransferase</keyword>
<feature type="domain" description="TIR" evidence="7">
    <location>
        <begin position="15"/>
        <end position="128"/>
    </location>
</feature>
<dbReference type="PROSITE" id="PS51996">
    <property type="entry name" value="TR_MART"/>
    <property type="match status" value="1"/>
</dbReference>
<accession>A0A814CCX1</accession>
<dbReference type="InterPro" id="IPR000768">
    <property type="entry name" value="ART"/>
</dbReference>
<reference evidence="8" key="1">
    <citation type="submission" date="2021-02" db="EMBL/GenBank/DDBJ databases">
        <authorList>
            <person name="Nowell W R."/>
        </authorList>
    </citation>
    <scope>NUCLEOTIDE SEQUENCE</scope>
</reference>
<dbReference type="EMBL" id="CAJNON010000085">
    <property type="protein sequence ID" value="CAF0939804.1"/>
    <property type="molecule type" value="Genomic_DNA"/>
</dbReference>
<comment type="similarity">
    <text evidence="1 6">Belongs to the Arg-specific ADP-ribosyltransferase family.</text>
</comment>
<dbReference type="SUPFAM" id="SSF52200">
    <property type="entry name" value="Toll/Interleukin receptor TIR domain"/>
    <property type="match status" value="1"/>
</dbReference>
<evidence type="ECO:0000256" key="1">
    <source>
        <dbReference type="ARBA" id="ARBA00009558"/>
    </source>
</evidence>
<keyword evidence="6" id="KW-0520">NAD</keyword>
<dbReference type="PANTHER" id="PTHR46270:SF2">
    <property type="entry name" value="TIR DOMAIN-CONTAINING PROTEIN"/>
    <property type="match status" value="1"/>
</dbReference>